<feature type="signal peptide" evidence="2">
    <location>
        <begin position="1"/>
        <end position="23"/>
    </location>
</feature>
<comment type="caution">
    <text evidence="3">The sequence shown here is derived from an EMBL/GenBank/DDBJ whole genome shotgun (WGS) entry which is preliminary data.</text>
</comment>
<feature type="region of interest" description="Disordered" evidence="1">
    <location>
        <begin position="177"/>
        <end position="200"/>
    </location>
</feature>
<accession>A0ABU3CDY2</accession>
<dbReference type="PANTHER" id="PTHR42834:SF1">
    <property type="entry name" value="ENDONUCLEASE_EXONUCLEASE_PHOSPHATASE FAMILY PROTEIN (AFU_ORTHOLOGUE AFUA_3G09210)"/>
    <property type="match status" value="1"/>
</dbReference>
<sequence length="200" mass="21155">MKQKLRFWGIFICFGFFLNFAAAQSVFINEIHYDNDGGDTGEAVEVAGPAGTDLTGWSIVLYNGSDSETYGEIALGGTIPDLQGGYGTLEFSDGSIQNGSPDGLALVDNDGNVIQFLSYEGTITALDGPASGLESEDIGVQENSSTQVGFSLQLGGEGQEYTAFTWQEALENTFGAINANQDFGGEVTDPDPDPEPEPEP</sequence>
<feature type="chain" id="PRO_5047061320" evidence="2">
    <location>
        <begin position="24"/>
        <end position="200"/>
    </location>
</feature>
<protein>
    <submittedName>
        <fullName evidence="3">Lamin tail domain-containing protein</fullName>
    </submittedName>
</protein>
<keyword evidence="2" id="KW-0732">Signal</keyword>
<name>A0ABU3CDY2_9FLAO</name>
<dbReference type="PANTHER" id="PTHR42834">
    <property type="entry name" value="ENDONUCLEASE/EXONUCLEASE/PHOSPHATASE FAMILY PROTEIN (AFU_ORTHOLOGUE AFUA_3G09210)"/>
    <property type="match status" value="1"/>
</dbReference>
<organism evidence="3 4">
    <name type="scientific">Autumnicola tepida</name>
    <dbReference type="NCBI Taxonomy" id="3075595"/>
    <lineage>
        <taxon>Bacteria</taxon>
        <taxon>Pseudomonadati</taxon>
        <taxon>Bacteroidota</taxon>
        <taxon>Flavobacteriia</taxon>
        <taxon>Flavobacteriales</taxon>
        <taxon>Flavobacteriaceae</taxon>
        <taxon>Autumnicola</taxon>
    </lineage>
</organism>
<dbReference type="EMBL" id="JAVRHQ010000029">
    <property type="protein sequence ID" value="MDT0644557.1"/>
    <property type="molecule type" value="Genomic_DNA"/>
</dbReference>
<evidence type="ECO:0000256" key="1">
    <source>
        <dbReference type="SAM" id="MobiDB-lite"/>
    </source>
</evidence>
<evidence type="ECO:0000313" key="4">
    <source>
        <dbReference type="Proteomes" id="UP001262889"/>
    </source>
</evidence>
<dbReference type="Proteomes" id="UP001262889">
    <property type="component" value="Unassembled WGS sequence"/>
</dbReference>
<evidence type="ECO:0000313" key="3">
    <source>
        <dbReference type="EMBL" id="MDT0644557.1"/>
    </source>
</evidence>
<feature type="compositionally biased region" description="Acidic residues" evidence="1">
    <location>
        <begin position="188"/>
        <end position="200"/>
    </location>
</feature>
<feature type="non-terminal residue" evidence="3">
    <location>
        <position position="200"/>
    </location>
</feature>
<evidence type="ECO:0000256" key="2">
    <source>
        <dbReference type="SAM" id="SignalP"/>
    </source>
</evidence>
<gene>
    <name evidence="3" type="ORF">RM553_17080</name>
</gene>
<proteinExistence type="predicted"/>
<reference evidence="3 4" key="1">
    <citation type="submission" date="2023-09" db="EMBL/GenBank/DDBJ databases">
        <authorList>
            <person name="Rey-Velasco X."/>
        </authorList>
    </citation>
    <scope>NUCLEOTIDE SEQUENCE [LARGE SCALE GENOMIC DNA]</scope>
    <source>
        <strain evidence="3 4">F363</strain>
    </source>
</reference>
<keyword evidence="4" id="KW-1185">Reference proteome</keyword>